<dbReference type="SUPFAM" id="SSF50965">
    <property type="entry name" value="Galactose oxidase, central domain"/>
    <property type="match status" value="1"/>
</dbReference>
<sequence length="914" mass="102262">MFGKDKETESPDECPVIGEYNNDYTPLSYLTSTVSLLATVSDKYPSAQVKKANESHLLKYYNFKRPITYGANAVNRHGSVVSESEQSNSSNMLPSDIYNSEVMMNLFLNCAENRIDPYQLKKTLKIQSRRDKQRYNLENDIWNTAQRDDTVPGRSSVGTPFEEESDETYFKSSTCDLVDDIDPFNPASDDQVEASESKLAISGMSFSNAFRKYYKRLLTVNLQDFDILKRHNMWVPTIRNDCKDLLVGDYVDSGDIYDEKTCPLFIRGLDYIPSVYDIFSGCSTIRSVISEYKFPALTYHCAIELNRHIFMIGGLIPCYRFDNEAPDLSNFYVDGIKNLPPPLLAEVINNPAMVNNPHLYVISLASSRLSRPRLTGHVPPPIMCMVASQLNDRYILFYGGFEIKTETKIDKQGKCYLKKRAFLNNTVYILDTIAFKFVKAEINGQSYDHLRYPTFSPRFGHLQLSATLVEGDSNSINTLSERARSDSQRSGATVLGSSSERDTPSPPLTASMEPGLQARKMSPIPPLRLSSNGNFHMVHNIIIFGGYRQTGDDKYEAMNDMWKLEVKITARGKRSYLAFADTITALKIPIVNKDGKWPNKRAFFAYSLPDVSLVDKSSLESDLLQNLQENFRVEVKDEETPRQSGSLAGTLRKHKPRTMSQNSLKKAGTIFEYEPLVQPQSSELSPLGPLRRWTSNGKYANFERKGRTIVIHGGSDNTKLYGDMWWFDLDSLVWSKIQTYVVANGEEEVFGKRAPTNMSLVGHSMTNIGCMAVLAGGLSAVDVKEIYSQPNDTQADLIPGGAQSMETSPSVENEGDECNDTLANGMINIIDLSKQCIRSTTSELEERKPIGELIIRPDPTGKSRVVVSVAGAALESDGTVFLVGGVAIRRENLKKTYLRGALLEFVLPSVTLAS</sequence>
<proteinExistence type="predicted"/>
<dbReference type="Proteomes" id="UP000006310">
    <property type="component" value="Chromosome 5"/>
</dbReference>
<dbReference type="GO" id="GO:0046579">
    <property type="term" value="P:positive regulation of Ras protein signal transduction"/>
    <property type="evidence" value="ECO:0007669"/>
    <property type="project" value="EnsemblFungi"/>
</dbReference>
<reference evidence="3" key="2">
    <citation type="submission" date="2012-08" db="EMBL/GenBank/DDBJ databases">
        <title>Genome sequence of Kazachstania naganishii.</title>
        <authorList>
            <person name="Gordon J.L."/>
            <person name="Armisen D."/>
            <person name="Proux-Wera E."/>
            <person name="OhEigeartaigh S.S."/>
            <person name="Byrne K.P."/>
            <person name="Wolfe K.H."/>
        </authorList>
    </citation>
    <scope>NUCLEOTIDE SEQUENCE [LARGE SCALE GENOMIC DNA]</scope>
    <source>
        <strain evidence="3">ATCC MYA-139 / BCRC 22969 / CBS 8797 / CCRC 22969 / KCTC 17520 / NBRC 10181 / NCYC 3082</strain>
    </source>
</reference>
<name>J7RL94_HUIN7</name>
<feature type="region of interest" description="Disordered" evidence="1">
    <location>
        <begin position="635"/>
        <end position="659"/>
    </location>
</feature>
<dbReference type="HOGENOM" id="CLU_015198_0_0_1"/>
<reference evidence="2 3" key="1">
    <citation type="journal article" date="2011" name="Proc. Natl. Acad. Sci. U.S.A.">
        <title>Evolutionary erosion of yeast sex chromosomes by mating-type switching accidents.</title>
        <authorList>
            <person name="Gordon J.L."/>
            <person name="Armisen D."/>
            <person name="Proux-Wera E."/>
            <person name="Oheigeartaigh S.S."/>
            <person name="Byrne K.P."/>
            <person name="Wolfe K.H."/>
        </authorList>
    </citation>
    <scope>NUCLEOTIDE SEQUENCE [LARGE SCALE GENOMIC DNA]</scope>
    <source>
        <strain evidence="3">ATCC MYA-139 / BCRC 22969 / CBS 8797 / CCRC 22969 / KCTC 17520 / NBRC 10181 / NCYC 3082</strain>
    </source>
</reference>
<dbReference type="eggNOG" id="ENOG502QV98">
    <property type="taxonomic scope" value="Eukaryota"/>
</dbReference>
<dbReference type="OMA" id="GHRMESI"/>
<protein>
    <submittedName>
        <fullName evidence="2">Uncharacterized protein</fullName>
    </submittedName>
</protein>
<dbReference type="EMBL" id="HE978318">
    <property type="protein sequence ID" value="CCK70283.1"/>
    <property type="molecule type" value="Genomic_DNA"/>
</dbReference>
<dbReference type="GeneID" id="34525983"/>
<dbReference type="GO" id="GO:0001403">
    <property type="term" value="P:invasive growth in response to glucose limitation"/>
    <property type="evidence" value="ECO:0007669"/>
    <property type="project" value="EnsemblFungi"/>
</dbReference>
<dbReference type="GO" id="GO:0032794">
    <property type="term" value="F:GTPase activating protein binding"/>
    <property type="evidence" value="ECO:0007669"/>
    <property type="project" value="EnsemblFungi"/>
</dbReference>
<evidence type="ECO:0000313" key="3">
    <source>
        <dbReference type="Proteomes" id="UP000006310"/>
    </source>
</evidence>
<accession>J7RL94</accession>
<evidence type="ECO:0000313" key="2">
    <source>
        <dbReference type="EMBL" id="CCK70283.1"/>
    </source>
</evidence>
<dbReference type="PANTHER" id="PTHR23244:SF471">
    <property type="entry name" value="GUANINE NUCLEOTIDE-BINDING PROTEIN SUBUNIT BETA 1-RELATED"/>
    <property type="match status" value="1"/>
</dbReference>
<evidence type="ECO:0000256" key="1">
    <source>
        <dbReference type="SAM" id="MobiDB-lite"/>
    </source>
</evidence>
<dbReference type="GO" id="GO:0004862">
    <property type="term" value="F:cAMP-dependent protein kinase inhibitor activity"/>
    <property type="evidence" value="ECO:0007669"/>
    <property type="project" value="EnsemblFungi"/>
</dbReference>
<dbReference type="Gene3D" id="2.120.10.80">
    <property type="entry name" value="Kelch-type beta propeller"/>
    <property type="match status" value="1"/>
</dbReference>
<dbReference type="AlphaFoldDB" id="J7RL94"/>
<dbReference type="STRING" id="1071383.J7RL94"/>
<dbReference type="GO" id="GO:0000209">
    <property type="term" value="P:protein polyubiquitination"/>
    <property type="evidence" value="ECO:0007669"/>
    <property type="project" value="EnsemblFungi"/>
</dbReference>
<feature type="region of interest" description="Disordered" evidence="1">
    <location>
        <begin position="792"/>
        <end position="814"/>
    </location>
</feature>
<dbReference type="OrthoDB" id="10251809at2759"/>
<feature type="region of interest" description="Disordered" evidence="1">
    <location>
        <begin position="480"/>
        <end position="515"/>
    </location>
</feature>
<gene>
    <name evidence="2" type="primary">KNAG0E00150</name>
    <name evidence="2" type="ordered locus">KNAG_0E00150</name>
</gene>
<dbReference type="InterPro" id="IPR011043">
    <property type="entry name" value="Gal_Oxase/kelch_b-propeller"/>
</dbReference>
<dbReference type="GO" id="GO:0010255">
    <property type="term" value="P:glucose mediated signaling pathway"/>
    <property type="evidence" value="ECO:0007669"/>
    <property type="project" value="EnsemblFungi"/>
</dbReference>
<dbReference type="PANTHER" id="PTHR23244">
    <property type="entry name" value="KELCH REPEAT DOMAIN"/>
    <property type="match status" value="1"/>
</dbReference>
<dbReference type="KEGG" id="kng:KNAG_0E00150"/>
<dbReference type="GO" id="GO:0007124">
    <property type="term" value="P:pseudohyphal growth"/>
    <property type="evidence" value="ECO:0007669"/>
    <property type="project" value="EnsemblFungi"/>
</dbReference>
<organism evidence="2 3">
    <name type="scientific">Huiozyma naganishii (strain ATCC MYA-139 / BCRC 22969 / CBS 8797 / KCTC 17520 / NBRC 10181 / NCYC 3082 / Yp74L-3)</name>
    <name type="common">Yeast</name>
    <name type="synonym">Kazachstania naganishii</name>
    <dbReference type="NCBI Taxonomy" id="1071383"/>
    <lineage>
        <taxon>Eukaryota</taxon>
        <taxon>Fungi</taxon>
        <taxon>Dikarya</taxon>
        <taxon>Ascomycota</taxon>
        <taxon>Saccharomycotina</taxon>
        <taxon>Saccharomycetes</taxon>
        <taxon>Saccharomycetales</taxon>
        <taxon>Saccharomycetaceae</taxon>
        <taxon>Huiozyma</taxon>
    </lineage>
</organism>
<dbReference type="GO" id="GO:0046580">
    <property type="term" value="P:negative regulation of Ras protein signal transduction"/>
    <property type="evidence" value="ECO:0007669"/>
    <property type="project" value="EnsemblFungi"/>
</dbReference>
<dbReference type="GO" id="GO:0005886">
    <property type="term" value="C:plasma membrane"/>
    <property type="evidence" value="ECO:0007669"/>
    <property type="project" value="EnsemblFungi"/>
</dbReference>
<feature type="compositionally biased region" description="Polar residues" evidence="1">
    <location>
        <begin position="488"/>
        <end position="498"/>
    </location>
</feature>
<dbReference type="GO" id="GO:0006511">
    <property type="term" value="P:ubiquitin-dependent protein catabolic process"/>
    <property type="evidence" value="ECO:0007669"/>
    <property type="project" value="EnsemblFungi"/>
</dbReference>
<keyword evidence="3" id="KW-1185">Reference proteome</keyword>
<dbReference type="InterPro" id="IPR015915">
    <property type="entry name" value="Kelch-typ_b-propeller"/>
</dbReference>
<dbReference type="RefSeq" id="XP_022464529.1">
    <property type="nucleotide sequence ID" value="XM_022607988.1"/>
</dbReference>